<keyword evidence="3" id="KW-1185">Reference proteome</keyword>
<feature type="region of interest" description="Disordered" evidence="1">
    <location>
        <begin position="1"/>
        <end position="68"/>
    </location>
</feature>
<gene>
    <name evidence="2" type="ORF">ACJIZ3_022045</name>
</gene>
<protein>
    <submittedName>
        <fullName evidence="2">Uncharacterized protein</fullName>
    </submittedName>
</protein>
<dbReference type="AlphaFoldDB" id="A0ABD3SNU2"/>
<organism evidence="2 3">
    <name type="scientific">Penstemon smallii</name>
    <dbReference type="NCBI Taxonomy" id="265156"/>
    <lineage>
        <taxon>Eukaryota</taxon>
        <taxon>Viridiplantae</taxon>
        <taxon>Streptophyta</taxon>
        <taxon>Embryophyta</taxon>
        <taxon>Tracheophyta</taxon>
        <taxon>Spermatophyta</taxon>
        <taxon>Magnoliopsida</taxon>
        <taxon>eudicotyledons</taxon>
        <taxon>Gunneridae</taxon>
        <taxon>Pentapetalae</taxon>
        <taxon>asterids</taxon>
        <taxon>lamiids</taxon>
        <taxon>Lamiales</taxon>
        <taxon>Plantaginaceae</taxon>
        <taxon>Cheloneae</taxon>
        <taxon>Penstemon</taxon>
    </lineage>
</organism>
<proteinExistence type="predicted"/>
<dbReference type="InterPro" id="IPR037766">
    <property type="entry name" value="FHY1"/>
</dbReference>
<name>A0ABD3SNU2_9LAMI</name>
<accession>A0ABD3SNU2</accession>
<evidence type="ECO:0000313" key="2">
    <source>
        <dbReference type="EMBL" id="KAL3826016.1"/>
    </source>
</evidence>
<dbReference type="PANTHER" id="PTHR37723:SF1">
    <property type="entry name" value="PROTEIN FAR-RED-ELONGATED HYPOCOTYL 1-LIKE"/>
    <property type="match status" value="1"/>
</dbReference>
<dbReference type="Proteomes" id="UP001634393">
    <property type="component" value="Unassembled WGS sequence"/>
</dbReference>
<reference evidence="2 3" key="1">
    <citation type="submission" date="2024-12" db="EMBL/GenBank/DDBJ databases">
        <title>The unique morphological basis and parallel evolutionary history of personate flowers in Penstemon.</title>
        <authorList>
            <person name="Depatie T.H."/>
            <person name="Wessinger C.A."/>
        </authorList>
    </citation>
    <scope>NUCLEOTIDE SEQUENCE [LARGE SCALE GENOMIC DNA]</scope>
    <source>
        <strain evidence="2">WTNN_2</strain>
        <tissue evidence="2">Leaf</tissue>
    </source>
</reference>
<dbReference type="EMBL" id="JBJXBP010000006">
    <property type="protein sequence ID" value="KAL3826016.1"/>
    <property type="molecule type" value="Genomic_DNA"/>
</dbReference>
<evidence type="ECO:0000313" key="3">
    <source>
        <dbReference type="Proteomes" id="UP001634393"/>
    </source>
</evidence>
<dbReference type="PANTHER" id="PTHR37723">
    <property type="entry name" value="PROTEIN FAR-RED ELONGATED HYPOCOTYL 1"/>
    <property type="match status" value="1"/>
</dbReference>
<sequence>MEESVTSPAEKSRKRKIKAELLQNHPFPKHVRWGQRLDNNSSPKLQKLDPNILSTGNESDIESAKDSNSFHGEAVDSVMSSYDEVNTDISYPRTTSSSDDFCTSSSNWGGSSFDVSLYSSDSRSLTMSNPSKTESLYISEEHHCPFHGYEENLLELGSNGDCYCSEYINESAGHCNEMEFDNLLHSNEVASGEYILSSGRWPINQDTQQGETKQLTIDKEFEQYFSMLML</sequence>
<comment type="caution">
    <text evidence="2">The sequence shown here is derived from an EMBL/GenBank/DDBJ whole genome shotgun (WGS) entry which is preliminary data.</text>
</comment>
<evidence type="ECO:0000256" key="1">
    <source>
        <dbReference type="SAM" id="MobiDB-lite"/>
    </source>
</evidence>